<dbReference type="EMBL" id="CAJVQC010102668">
    <property type="protein sequence ID" value="CAG8832002.1"/>
    <property type="molecule type" value="Genomic_DNA"/>
</dbReference>
<proteinExistence type="predicted"/>
<feature type="non-terminal residue" evidence="1">
    <location>
        <position position="87"/>
    </location>
</feature>
<keyword evidence="2" id="KW-1185">Reference proteome</keyword>
<sequence>NRGLFKKFQYYSSLHWCLVWEALYKLDAVKLRYPRSVMLVWKAPAVFYISHLIKNHDVLQFVSVFLHFRKFVGRKDYGLRRICNIVK</sequence>
<evidence type="ECO:0000313" key="1">
    <source>
        <dbReference type="EMBL" id="CAG8832002.1"/>
    </source>
</evidence>
<organism evidence="1 2">
    <name type="scientific">Racocetra persica</name>
    <dbReference type="NCBI Taxonomy" id="160502"/>
    <lineage>
        <taxon>Eukaryota</taxon>
        <taxon>Fungi</taxon>
        <taxon>Fungi incertae sedis</taxon>
        <taxon>Mucoromycota</taxon>
        <taxon>Glomeromycotina</taxon>
        <taxon>Glomeromycetes</taxon>
        <taxon>Diversisporales</taxon>
        <taxon>Gigasporaceae</taxon>
        <taxon>Racocetra</taxon>
    </lineage>
</organism>
<gene>
    <name evidence="1" type="ORF">RPERSI_LOCUS28326</name>
</gene>
<protein>
    <submittedName>
        <fullName evidence="1">25416_t:CDS:1</fullName>
    </submittedName>
</protein>
<comment type="caution">
    <text evidence="1">The sequence shown here is derived from an EMBL/GenBank/DDBJ whole genome shotgun (WGS) entry which is preliminary data.</text>
</comment>
<feature type="non-terminal residue" evidence="1">
    <location>
        <position position="1"/>
    </location>
</feature>
<accession>A0ACA9S9X2</accession>
<evidence type="ECO:0000313" key="2">
    <source>
        <dbReference type="Proteomes" id="UP000789920"/>
    </source>
</evidence>
<dbReference type="Proteomes" id="UP000789920">
    <property type="component" value="Unassembled WGS sequence"/>
</dbReference>
<reference evidence="1" key="1">
    <citation type="submission" date="2021-06" db="EMBL/GenBank/DDBJ databases">
        <authorList>
            <person name="Kallberg Y."/>
            <person name="Tangrot J."/>
            <person name="Rosling A."/>
        </authorList>
    </citation>
    <scope>NUCLEOTIDE SEQUENCE</scope>
    <source>
        <strain evidence="1">MA461A</strain>
    </source>
</reference>
<name>A0ACA9S9X2_9GLOM</name>